<sequence length="160" mass="17306">KQYDKFSKDVSKINTESGKKLAELQKMILSNIEGAERAFTSYIGAIHMIYAYIAIMRNNIKALATDSVAMYMVNHSKDFSSKVGDVKKTLNEVITALTDAVSLRSTSSGSSSAGSSDTTTKPDTKGEKTEMSTMTKVLIVLAIIAAALLLGGIIYFFMAK</sequence>
<keyword evidence="2" id="KW-0472">Membrane</keyword>
<feature type="transmembrane region" description="Helical" evidence="2">
    <location>
        <begin position="137"/>
        <end position="158"/>
    </location>
</feature>
<evidence type="ECO:0000256" key="1">
    <source>
        <dbReference type="SAM" id="MobiDB-lite"/>
    </source>
</evidence>
<feature type="region of interest" description="Disordered" evidence="1">
    <location>
        <begin position="104"/>
        <end position="128"/>
    </location>
</feature>
<feature type="non-terminal residue" evidence="3">
    <location>
        <position position="1"/>
    </location>
</feature>
<protein>
    <submittedName>
        <fullName evidence="3">Uncharacterized protein</fullName>
    </submittedName>
</protein>
<dbReference type="EMBL" id="GECU01024262">
    <property type="protein sequence ID" value="JAS83444.1"/>
    <property type="molecule type" value="Transcribed_RNA"/>
</dbReference>
<proteinExistence type="predicted"/>
<accession>A0A1B6I922</accession>
<organism evidence="3">
    <name type="scientific">Homalodisca liturata</name>
    <dbReference type="NCBI Taxonomy" id="320908"/>
    <lineage>
        <taxon>Eukaryota</taxon>
        <taxon>Metazoa</taxon>
        <taxon>Ecdysozoa</taxon>
        <taxon>Arthropoda</taxon>
        <taxon>Hexapoda</taxon>
        <taxon>Insecta</taxon>
        <taxon>Pterygota</taxon>
        <taxon>Neoptera</taxon>
        <taxon>Paraneoptera</taxon>
        <taxon>Hemiptera</taxon>
        <taxon>Auchenorrhyncha</taxon>
        <taxon>Membracoidea</taxon>
        <taxon>Cicadellidae</taxon>
        <taxon>Cicadellinae</taxon>
        <taxon>Proconiini</taxon>
        <taxon>Homalodisca</taxon>
    </lineage>
</organism>
<reference evidence="3" key="1">
    <citation type="submission" date="2015-11" db="EMBL/GenBank/DDBJ databases">
        <title>De novo transcriptome assembly of four potential Pierce s Disease insect vectors from Arizona vineyards.</title>
        <authorList>
            <person name="Tassone E.E."/>
        </authorList>
    </citation>
    <scope>NUCLEOTIDE SEQUENCE</scope>
</reference>
<evidence type="ECO:0000313" key="3">
    <source>
        <dbReference type="EMBL" id="JAS83444.1"/>
    </source>
</evidence>
<feature type="compositionally biased region" description="Low complexity" evidence="1">
    <location>
        <begin position="105"/>
        <end position="119"/>
    </location>
</feature>
<evidence type="ECO:0000256" key="2">
    <source>
        <dbReference type="SAM" id="Phobius"/>
    </source>
</evidence>
<keyword evidence="2" id="KW-0812">Transmembrane</keyword>
<keyword evidence="2" id="KW-1133">Transmembrane helix</keyword>
<dbReference type="AlphaFoldDB" id="A0A1B6I922"/>
<name>A0A1B6I922_9HEMI</name>
<gene>
    <name evidence="3" type="ORF">g.8025</name>
</gene>